<organism evidence="1">
    <name type="scientific">Ixodes ricinus</name>
    <name type="common">Common tick</name>
    <name type="synonym">Acarus ricinus</name>
    <dbReference type="NCBI Taxonomy" id="34613"/>
    <lineage>
        <taxon>Eukaryota</taxon>
        <taxon>Metazoa</taxon>
        <taxon>Ecdysozoa</taxon>
        <taxon>Arthropoda</taxon>
        <taxon>Chelicerata</taxon>
        <taxon>Arachnida</taxon>
        <taxon>Acari</taxon>
        <taxon>Parasitiformes</taxon>
        <taxon>Ixodida</taxon>
        <taxon>Ixodoidea</taxon>
        <taxon>Ixodidae</taxon>
        <taxon>Ixodinae</taxon>
        <taxon>Ixodes</taxon>
    </lineage>
</organism>
<proteinExistence type="predicted"/>
<accession>A0A6B0U8E6</accession>
<evidence type="ECO:0000313" key="1">
    <source>
        <dbReference type="EMBL" id="MXU88852.1"/>
    </source>
</evidence>
<sequence>MATVSGSVTWSTSILASSVELATTAGWVAPPSSSESLLYGSSLSSVSRLWARVAGDSTTSLSSQMSSSLSASSSVCPFSRQTRSNSAALVMFTSAGSWKLTLPS</sequence>
<protein>
    <submittedName>
        <fullName evidence="1">Uncharacterized protein</fullName>
    </submittedName>
</protein>
<name>A0A6B0U8E6_IXORI</name>
<dbReference type="EMBL" id="GIFC01006769">
    <property type="protein sequence ID" value="MXU88852.1"/>
    <property type="molecule type" value="Transcribed_RNA"/>
</dbReference>
<reference evidence="1" key="1">
    <citation type="submission" date="2019-12" db="EMBL/GenBank/DDBJ databases">
        <title>An insight into the sialome of adult female Ixodes ricinus ticks feeding for 6 days.</title>
        <authorList>
            <person name="Perner J."/>
            <person name="Ribeiro J.M.C."/>
        </authorList>
    </citation>
    <scope>NUCLEOTIDE SEQUENCE</scope>
    <source>
        <strain evidence="1">Semi-engorged</strain>
        <tissue evidence="1">Salivary glands</tissue>
    </source>
</reference>
<dbReference type="AlphaFoldDB" id="A0A6B0U8E6"/>